<gene>
    <name evidence="2" type="ORF">HKI87_06g42350</name>
</gene>
<keyword evidence="1" id="KW-1133">Transmembrane helix</keyword>
<feature type="transmembrane region" description="Helical" evidence="1">
    <location>
        <begin position="149"/>
        <end position="167"/>
    </location>
</feature>
<reference evidence="2 3" key="1">
    <citation type="submission" date="2024-03" db="EMBL/GenBank/DDBJ databases">
        <title>Complete genome sequence of the green alga Chloropicon roscoffensis RCC1871.</title>
        <authorList>
            <person name="Lemieux C."/>
            <person name="Pombert J.-F."/>
            <person name="Otis C."/>
            <person name="Turmel M."/>
        </authorList>
    </citation>
    <scope>NUCLEOTIDE SEQUENCE [LARGE SCALE GENOMIC DNA]</scope>
    <source>
        <strain evidence="2 3">RCC1871</strain>
    </source>
</reference>
<organism evidence="2 3">
    <name type="scientific">Chloropicon roscoffensis</name>
    <dbReference type="NCBI Taxonomy" id="1461544"/>
    <lineage>
        <taxon>Eukaryota</taxon>
        <taxon>Viridiplantae</taxon>
        <taxon>Chlorophyta</taxon>
        <taxon>Chloropicophyceae</taxon>
        <taxon>Chloropicales</taxon>
        <taxon>Chloropicaceae</taxon>
        <taxon>Chloropicon</taxon>
    </lineage>
</organism>
<keyword evidence="3" id="KW-1185">Reference proteome</keyword>
<accession>A0AAX4P976</accession>
<dbReference type="EMBL" id="CP151506">
    <property type="protein sequence ID" value="WZN62693.1"/>
    <property type="molecule type" value="Genomic_DNA"/>
</dbReference>
<evidence type="ECO:0000313" key="2">
    <source>
        <dbReference type="EMBL" id="WZN62693.1"/>
    </source>
</evidence>
<keyword evidence="1" id="KW-0472">Membrane</keyword>
<keyword evidence="1" id="KW-0812">Transmembrane</keyword>
<name>A0AAX4P976_9CHLO</name>
<protein>
    <submittedName>
        <fullName evidence="2">Uncharacterized protein</fullName>
    </submittedName>
</protein>
<sequence length="233" mass="25797">MASSHKIHERLRAVAGTPSPSARCARRFPVSGSRRNTALARGGCKRVLAASSFANGNLGSLGVEDGAVEELEGFDVSPFFDADENKTYEDKVSPAMLKVDWRFPRPGLAYPLYTRSKFLVGWNAVKIMRETESMDEATVGRLKRTSLSVLSYCFSWVWYLIPTPLVFLVRNAFAPALPILRLCHKAIVLQYAKVKFGRAKRAGAEEGAISSVLAAYHGSLSYFHMLKELTSFK</sequence>
<evidence type="ECO:0000313" key="3">
    <source>
        <dbReference type="Proteomes" id="UP001472866"/>
    </source>
</evidence>
<evidence type="ECO:0000256" key="1">
    <source>
        <dbReference type="SAM" id="Phobius"/>
    </source>
</evidence>
<dbReference type="Proteomes" id="UP001472866">
    <property type="component" value="Chromosome 06"/>
</dbReference>
<proteinExistence type="predicted"/>
<dbReference type="AlphaFoldDB" id="A0AAX4P976"/>